<dbReference type="FunFam" id="3.30.70.330:FF:000329">
    <property type="entry name" value="splicing factor U2AF-associated protein 2"/>
    <property type="match status" value="1"/>
</dbReference>
<dbReference type="InterPro" id="IPR034393">
    <property type="entry name" value="TatSF1-like"/>
</dbReference>
<keyword evidence="2" id="KW-0507">mRNA processing</keyword>
<dbReference type="FunCoup" id="A0A3N4KWK3">
    <property type="interactions" value="74"/>
</dbReference>
<dbReference type="Gene3D" id="3.30.70.330">
    <property type="match status" value="2"/>
</dbReference>
<dbReference type="CDD" id="cd12281">
    <property type="entry name" value="RRM1_TatSF1_like"/>
    <property type="match status" value="1"/>
</dbReference>
<evidence type="ECO:0000256" key="6">
    <source>
        <dbReference type="PROSITE-ProRule" id="PRU00176"/>
    </source>
</evidence>
<dbReference type="InParanoid" id="A0A3N4KWK3"/>
<dbReference type="STRING" id="1392247.A0A3N4KWK3"/>
<dbReference type="SUPFAM" id="SSF54928">
    <property type="entry name" value="RNA-binding domain, RBD"/>
    <property type="match status" value="2"/>
</dbReference>
<feature type="region of interest" description="Disordered" evidence="7">
    <location>
        <begin position="1"/>
        <end position="28"/>
    </location>
</feature>
<keyword evidence="4 6" id="KW-0694">RNA-binding</keyword>
<evidence type="ECO:0000259" key="8">
    <source>
        <dbReference type="PROSITE" id="PS50102"/>
    </source>
</evidence>
<dbReference type="InterPro" id="IPR035979">
    <property type="entry name" value="RBD_domain_sf"/>
</dbReference>
<dbReference type="GO" id="GO:0005684">
    <property type="term" value="C:U2-type spliceosomal complex"/>
    <property type="evidence" value="ECO:0007669"/>
    <property type="project" value="TreeGrafter"/>
</dbReference>
<dbReference type="EMBL" id="ML119115">
    <property type="protein sequence ID" value="RPB14923.1"/>
    <property type="molecule type" value="Genomic_DNA"/>
</dbReference>
<evidence type="ECO:0000313" key="10">
    <source>
        <dbReference type="Proteomes" id="UP000277580"/>
    </source>
</evidence>
<feature type="domain" description="RRM" evidence="8">
    <location>
        <begin position="132"/>
        <end position="221"/>
    </location>
</feature>
<evidence type="ECO:0000256" key="5">
    <source>
        <dbReference type="ARBA" id="ARBA00023187"/>
    </source>
</evidence>
<dbReference type="PROSITE" id="PS50102">
    <property type="entry name" value="RRM"/>
    <property type="match status" value="1"/>
</dbReference>
<sequence length="390" mass="43853">MNNSLVEPAGSADHVPSEGPSFPMTREEFEADPRVAWSRISGKWSLEADDGSEYEFDEALKRWIPVLDESLAEQQQAAYAVAGVDESEPAAPVNKKRKKIYTSNEGSEEASNSKKARGSKKGDGEPPARKNTAIYITNLPQDVTEEEIKDVFSKCGVIAEEIDRGKPRIKLYKNDKGQPKGDALVVYFRPESVKLAVQMLDDSDFRFGVEGTRIKVQPADFSYKVQQTAPVTKTMKDKRKIIAKTQKLNNKLADWGDDDPSALQEKSSRWDKVVILKHMFTLKELEEDPTMLLDLKEDIREECEKLGDVTNVVLFDGEEDGVVSVRFANTQSAKACIEVMNGRFFGGQKVEAYAFDGEEKFRKSSKKDADDEGEKERLEKFGDWLEEAKE</sequence>
<dbReference type="InterPro" id="IPR012677">
    <property type="entry name" value="Nucleotide-bd_a/b_plait_sf"/>
</dbReference>
<feature type="region of interest" description="Disordered" evidence="7">
    <location>
        <begin position="83"/>
        <end position="132"/>
    </location>
</feature>
<dbReference type="GO" id="GO:0003723">
    <property type="term" value="F:RNA binding"/>
    <property type="evidence" value="ECO:0007669"/>
    <property type="project" value="UniProtKB-UniRule"/>
</dbReference>
<proteinExistence type="inferred from homology"/>
<dbReference type="PANTHER" id="PTHR15608">
    <property type="entry name" value="SPLICING FACTOR U2AF-ASSOCIATED PROTEIN 2"/>
    <property type="match status" value="1"/>
</dbReference>
<keyword evidence="10" id="KW-1185">Reference proteome</keyword>
<feature type="region of interest" description="Disordered" evidence="7">
    <location>
        <begin position="359"/>
        <end position="390"/>
    </location>
</feature>
<dbReference type="OrthoDB" id="10258585at2759"/>
<name>A0A3N4KWK3_9PEZI</name>
<organism evidence="9 10">
    <name type="scientific">Morchella conica CCBAS932</name>
    <dbReference type="NCBI Taxonomy" id="1392247"/>
    <lineage>
        <taxon>Eukaryota</taxon>
        <taxon>Fungi</taxon>
        <taxon>Dikarya</taxon>
        <taxon>Ascomycota</taxon>
        <taxon>Pezizomycotina</taxon>
        <taxon>Pezizomycetes</taxon>
        <taxon>Pezizales</taxon>
        <taxon>Morchellaceae</taxon>
        <taxon>Morchella</taxon>
    </lineage>
</organism>
<dbReference type="GO" id="GO:0005686">
    <property type="term" value="C:U2 snRNP"/>
    <property type="evidence" value="ECO:0007669"/>
    <property type="project" value="TreeGrafter"/>
</dbReference>
<comment type="similarity">
    <text evidence="1">Belongs to the HTATSF1 family.</text>
</comment>
<dbReference type="CDD" id="cd12282">
    <property type="entry name" value="RRM2_TatSF1_like"/>
    <property type="match status" value="1"/>
</dbReference>
<reference evidence="9 10" key="1">
    <citation type="journal article" date="2018" name="Nat. Ecol. Evol.">
        <title>Pezizomycetes genomes reveal the molecular basis of ectomycorrhizal truffle lifestyle.</title>
        <authorList>
            <person name="Murat C."/>
            <person name="Payen T."/>
            <person name="Noel B."/>
            <person name="Kuo A."/>
            <person name="Morin E."/>
            <person name="Chen J."/>
            <person name="Kohler A."/>
            <person name="Krizsan K."/>
            <person name="Balestrini R."/>
            <person name="Da Silva C."/>
            <person name="Montanini B."/>
            <person name="Hainaut M."/>
            <person name="Levati E."/>
            <person name="Barry K.W."/>
            <person name="Belfiori B."/>
            <person name="Cichocki N."/>
            <person name="Clum A."/>
            <person name="Dockter R.B."/>
            <person name="Fauchery L."/>
            <person name="Guy J."/>
            <person name="Iotti M."/>
            <person name="Le Tacon F."/>
            <person name="Lindquist E.A."/>
            <person name="Lipzen A."/>
            <person name="Malagnac F."/>
            <person name="Mello A."/>
            <person name="Molinier V."/>
            <person name="Miyauchi S."/>
            <person name="Poulain J."/>
            <person name="Riccioni C."/>
            <person name="Rubini A."/>
            <person name="Sitrit Y."/>
            <person name="Splivallo R."/>
            <person name="Traeger S."/>
            <person name="Wang M."/>
            <person name="Zifcakova L."/>
            <person name="Wipf D."/>
            <person name="Zambonelli A."/>
            <person name="Paolocci F."/>
            <person name="Nowrousian M."/>
            <person name="Ottonello S."/>
            <person name="Baldrian P."/>
            <person name="Spatafora J.W."/>
            <person name="Henrissat B."/>
            <person name="Nagy L.G."/>
            <person name="Aury J.M."/>
            <person name="Wincker P."/>
            <person name="Grigoriev I.V."/>
            <person name="Bonfante P."/>
            <person name="Martin F.M."/>
        </authorList>
    </citation>
    <scope>NUCLEOTIDE SEQUENCE [LARGE SCALE GENOMIC DNA]</scope>
    <source>
        <strain evidence="9 10">CCBAS932</strain>
    </source>
</reference>
<dbReference type="AlphaFoldDB" id="A0A3N4KWK3"/>
<evidence type="ECO:0000256" key="3">
    <source>
        <dbReference type="ARBA" id="ARBA00022737"/>
    </source>
</evidence>
<protein>
    <recommendedName>
        <fullName evidence="8">RRM domain-containing protein</fullName>
    </recommendedName>
</protein>
<dbReference type="InterPro" id="IPR000504">
    <property type="entry name" value="RRM_dom"/>
</dbReference>
<evidence type="ECO:0000256" key="7">
    <source>
        <dbReference type="SAM" id="MobiDB-lite"/>
    </source>
</evidence>
<evidence type="ECO:0000256" key="1">
    <source>
        <dbReference type="ARBA" id="ARBA00007747"/>
    </source>
</evidence>
<dbReference type="Proteomes" id="UP000277580">
    <property type="component" value="Unassembled WGS sequence"/>
</dbReference>
<gene>
    <name evidence="9" type="ORF">P167DRAFT_552200</name>
</gene>
<evidence type="ECO:0000256" key="2">
    <source>
        <dbReference type="ARBA" id="ARBA00022664"/>
    </source>
</evidence>
<dbReference type="InterPro" id="IPR034392">
    <property type="entry name" value="TatSF1-like_RRM1"/>
</dbReference>
<dbReference type="Pfam" id="PF00076">
    <property type="entry name" value="RRM_1"/>
    <property type="match status" value="2"/>
</dbReference>
<dbReference type="FunFam" id="3.30.70.330:FF:000105">
    <property type="entry name" value="HIV Tat-specific factor 1 homolog"/>
    <property type="match status" value="1"/>
</dbReference>
<evidence type="ECO:0000313" key="9">
    <source>
        <dbReference type="EMBL" id="RPB14923.1"/>
    </source>
</evidence>
<dbReference type="PANTHER" id="PTHR15608:SF0">
    <property type="entry name" value="HIV TAT-SPECIFIC FACTOR 1"/>
    <property type="match status" value="1"/>
</dbReference>
<evidence type="ECO:0000256" key="4">
    <source>
        <dbReference type="ARBA" id="ARBA00022884"/>
    </source>
</evidence>
<dbReference type="SMART" id="SM00360">
    <property type="entry name" value="RRM"/>
    <property type="match status" value="2"/>
</dbReference>
<accession>A0A3N4KWK3</accession>
<keyword evidence="3" id="KW-0677">Repeat</keyword>
<dbReference type="GO" id="GO:0000398">
    <property type="term" value="P:mRNA splicing, via spliceosome"/>
    <property type="evidence" value="ECO:0007669"/>
    <property type="project" value="InterPro"/>
</dbReference>
<keyword evidence="5" id="KW-0508">mRNA splicing</keyword>